<feature type="non-terminal residue" evidence="1">
    <location>
        <position position="1"/>
    </location>
</feature>
<dbReference type="AlphaFoldDB" id="X0T449"/>
<dbReference type="InterPro" id="IPR011990">
    <property type="entry name" value="TPR-like_helical_dom_sf"/>
</dbReference>
<gene>
    <name evidence="1" type="ORF">S01H1_29134</name>
</gene>
<dbReference type="Gene3D" id="1.25.40.10">
    <property type="entry name" value="Tetratricopeptide repeat domain"/>
    <property type="match status" value="1"/>
</dbReference>
<name>X0T449_9ZZZZ</name>
<comment type="caution">
    <text evidence="1">The sequence shown here is derived from an EMBL/GenBank/DDBJ whole genome shotgun (WGS) entry which is preliminary data.</text>
</comment>
<evidence type="ECO:0000313" key="1">
    <source>
        <dbReference type="EMBL" id="GAF87979.1"/>
    </source>
</evidence>
<evidence type="ECO:0008006" key="2">
    <source>
        <dbReference type="Google" id="ProtNLM"/>
    </source>
</evidence>
<sequence>GFVTYNLLISVFLPRGQLEAGLNFLQEMQEKAELRDDRFLIGFTSFWQVVTLHYLGQHESALKLILSIQSRDEAIWSQSRYVTFLALSCYLYLLCDQEELALITSREVLKSVKTIDQIDEPRARTLNYLAKSALLIGDKDVLQQGLEFIKSATSFHKKTNEYLMITADLTISAQLHLALFEIDGDRTHLDQAFESSSEAVQLPEKDPEACLLDEYCYTHARVLKALGRDDEVEPYLRKAFDRVIQVADNLEDENLRQSWLENVAIHRAILAEASSRG</sequence>
<protein>
    <recommendedName>
        <fullName evidence="2">MalT-like TPR region domain-containing protein</fullName>
    </recommendedName>
</protein>
<reference evidence="1" key="1">
    <citation type="journal article" date="2014" name="Front. Microbiol.">
        <title>High frequency of phylogenetically diverse reductive dehalogenase-homologous genes in deep subseafloor sedimentary metagenomes.</title>
        <authorList>
            <person name="Kawai M."/>
            <person name="Futagami T."/>
            <person name="Toyoda A."/>
            <person name="Takaki Y."/>
            <person name="Nishi S."/>
            <person name="Hori S."/>
            <person name="Arai W."/>
            <person name="Tsubouchi T."/>
            <person name="Morono Y."/>
            <person name="Uchiyama I."/>
            <person name="Ito T."/>
            <person name="Fujiyama A."/>
            <person name="Inagaki F."/>
            <person name="Takami H."/>
        </authorList>
    </citation>
    <scope>NUCLEOTIDE SEQUENCE</scope>
    <source>
        <strain evidence="1">Expedition CK06-06</strain>
    </source>
</reference>
<dbReference type="EMBL" id="BARS01017849">
    <property type="protein sequence ID" value="GAF87979.1"/>
    <property type="molecule type" value="Genomic_DNA"/>
</dbReference>
<proteinExistence type="predicted"/>
<organism evidence="1">
    <name type="scientific">marine sediment metagenome</name>
    <dbReference type="NCBI Taxonomy" id="412755"/>
    <lineage>
        <taxon>unclassified sequences</taxon>
        <taxon>metagenomes</taxon>
        <taxon>ecological metagenomes</taxon>
    </lineage>
</organism>
<accession>X0T449</accession>
<feature type="non-terminal residue" evidence="1">
    <location>
        <position position="277"/>
    </location>
</feature>